<evidence type="ECO:0000256" key="8">
    <source>
        <dbReference type="ARBA" id="ARBA00022695"/>
    </source>
</evidence>
<dbReference type="SUPFAM" id="SSF55821">
    <property type="entry name" value="YrdC/RibB"/>
    <property type="match status" value="1"/>
</dbReference>
<dbReference type="Pfam" id="PF01300">
    <property type="entry name" value="Sua5_yciO_yrdC"/>
    <property type="match status" value="1"/>
</dbReference>
<evidence type="ECO:0000256" key="9">
    <source>
        <dbReference type="ARBA" id="ARBA00022741"/>
    </source>
</evidence>
<dbReference type="PROSITE" id="PS51163">
    <property type="entry name" value="YRDC"/>
    <property type="match status" value="1"/>
</dbReference>
<evidence type="ECO:0000259" key="15">
    <source>
        <dbReference type="PROSITE" id="PS51163"/>
    </source>
</evidence>
<dbReference type="Gene3D" id="3.40.50.11030">
    <property type="entry name" value="Threonylcarbamoyl-AMP synthase, C-terminal domain"/>
    <property type="match status" value="1"/>
</dbReference>
<evidence type="ECO:0000256" key="3">
    <source>
        <dbReference type="ARBA" id="ARBA00012584"/>
    </source>
</evidence>
<dbReference type="PANTHER" id="PTHR17490:SF16">
    <property type="entry name" value="THREONYLCARBAMOYL-AMP SYNTHASE"/>
    <property type="match status" value="1"/>
</dbReference>
<evidence type="ECO:0000313" key="17">
    <source>
        <dbReference type="Proteomes" id="UP000481043"/>
    </source>
</evidence>
<evidence type="ECO:0000256" key="11">
    <source>
        <dbReference type="ARBA" id="ARBA00029774"/>
    </source>
</evidence>
<evidence type="ECO:0000256" key="1">
    <source>
        <dbReference type="ARBA" id="ARBA00004496"/>
    </source>
</evidence>
<dbReference type="InterPro" id="IPR010923">
    <property type="entry name" value="T(6)A37_SUA5"/>
</dbReference>
<comment type="subcellular location">
    <subcellularLocation>
        <location evidence="1 13">Cytoplasm</location>
    </subcellularLocation>
</comment>
<comment type="catalytic activity">
    <reaction evidence="12 13">
        <text>L-threonine + hydrogencarbonate + ATP = L-threonylcarbamoyladenylate + diphosphate + H2O</text>
        <dbReference type="Rhea" id="RHEA:36407"/>
        <dbReference type="ChEBI" id="CHEBI:15377"/>
        <dbReference type="ChEBI" id="CHEBI:17544"/>
        <dbReference type="ChEBI" id="CHEBI:30616"/>
        <dbReference type="ChEBI" id="CHEBI:33019"/>
        <dbReference type="ChEBI" id="CHEBI:57926"/>
        <dbReference type="ChEBI" id="CHEBI:73682"/>
        <dbReference type="EC" id="2.7.7.87"/>
    </reaction>
</comment>
<comment type="caution">
    <text evidence="16">The sequence shown here is derived from an EMBL/GenBank/DDBJ whole genome shotgun (WGS) entry which is preliminary data.</text>
</comment>
<dbReference type="GO" id="GO:0008033">
    <property type="term" value="P:tRNA processing"/>
    <property type="evidence" value="ECO:0007669"/>
    <property type="project" value="UniProtKB-KW"/>
</dbReference>
<evidence type="ECO:0000256" key="6">
    <source>
        <dbReference type="ARBA" id="ARBA00022679"/>
    </source>
</evidence>
<keyword evidence="8 13" id="KW-0548">Nucleotidyltransferase</keyword>
<dbReference type="FunFam" id="3.40.50.11030:FF:000001">
    <property type="entry name" value="Threonylcarbamoyl-AMP synthase"/>
    <property type="match status" value="1"/>
</dbReference>
<dbReference type="NCBIfam" id="TIGR00057">
    <property type="entry name" value="L-threonylcarbamoyladenylate synthase"/>
    <property type="match status" value="1"/>
</dbReference>
<dbReference type="GO" id="GO:0005737">
    <property type="term" value="C:cytoplasm"/>
    <property type="evidence" value="ECO:0007669"/>
    <property type="project" value="UniProtKB-SubCell"/>
</dbReference>
<dbReference type="PANTHER" id="PTHR17490">
    <property type="entry name" value="SUA5"/>
    <property type="match status" value="1"/>
</dbReference>
<protein>
    <recommendedName>
        <fullName evidence="4 13">Threonylcarbamoyl-AMP synthase</fullName>
        <shortName evidence="13">TC-AMP synthase</shortName>
        <ecNumber evidence="3 13">2.7.7.87</ecNumber>
    </recommendedName>
    <alternativeName>
        <fullName evidence="11 13">L-threonylcarbamoyladenylate synthase</fullName>
    </alternativeName>
</protein>
<dbReference type="PIRSF" id="PIRSF004930">
    <property type="entry name" value="Tln_factor_SUA5"/>
    <property type="match status" value="1"/>
</dbReference>
<keyword evidence="9 13" id="KW-0547">Nucleotide-binding</keyword>
<dbReference type="AlphaFoldDB" id="A0A6M0Q9D5"/>
<dbReference type="RefSeq" id="WP_163180398.1">
    <property type="nucleotide sequence ID" value="NZ_JAAIWM010000005.1"/>
</dbReference>
<comment type="function">
    <text evidence="13">Required for the formation of a threonylcarbamoyl group on adenosine at position 37 (t(6)A37) in tRNAs that read codons beginning with adenine.</text>
</comment>
<keyword evidence="10 13" id="KW-0067">ATP-binding</keyword>
<evidence type="ECO:0000256" key="7">
    <source>
        <dbReference type="ARBA" id="ARBA00022694"/>
    </source>
</evidence>
<evidence type="ECO:0000256" key="2">
    <source>
        <dbReference type="ARBA" id="ARBA00007663"/>
    </source>
</evidence>
<dbReference type="Gene3D" id="3.90.870.10">
    <property type="entry name" value="DHBP synthase"/>
    <property type="match status" value="1"/>
</dbReference>
<dbReference type="GO" id="GO:0003725">
    <property type="term" value="F:double-stranded RNA binding"/>
    <property type="evidence" value="ECO:0007669"/>
    <property type="project" value="UniProtKB-UniRule"/>
</dbReference>
<dbReference type="InterPro" id="IPR038385">
    <property type="entry name" value="Sua5/YwlC_C"/>
</dbReference>
<feature type="binding site" evidence="14">
    <location>
        <position position="240"/>
    </location>
    <ligand>
        <name>ATP</name>
        <dbReference type="ChEBI" id="CHEBI:30616"/>
    </ligand>
</feature>
<feature type="binding site" evidence="14">
    <location>
        <position position="187"/>
    </location>
    <ligand>
        <name>L-threonine</name>
        <dbReference type="ChEBI" id="CHEBI:57926"/>
    </ligand>
</feature>
<dbReference type="GO" id="GO:0000049">
    <property type="term" value="F:tRNA binding"/>
    <property type="evidence" value="ECO:0007669"/>
    <property type="project" value="TreeGrafter"/>
</dbReference>
<keyword evidence="17" id="KW-1185">Reference proteome</keyword>
<evidence type="ECO:0000256" key="5">
    <source>
        <dbReference type="ARBA" id="ARBA00022490"/>
    </source>
</evidence>
<accession>A0A6M0Q9D5</accession>
<dbReference type="Proteomes" id="UP000481043">
    <property type="component" value="Unassembled WGS sequence"/>
</dbReference>
<keyword evidence="5 13" id="KW-0963">Cytoplasm</keyword>
<evidence type="ECO:0000256" key="10">
    <source>
        <dbReference type="ARBA" id="ARBA00022840"/>
    </source>
</evidence>
<evidence type="ECO:0000256" key="14">
    <source>
        <dbReference type="PIRSR" id="PIRSR004930-1"/>
    </source>
</evidence>
<feature type="binding site" evidence="14">
    <location>
        <position position="157"/>
    </location>
    <ligand>
        <name>ATP</name>
        <dbReference type="ChEBI" id="CHEBI:30616"/>
    </ligand>
</feature>
<feature type="binding site" evidence="14">
    <location>
        <position position="149"/>
    </location>
    <ligand>
        <name>ATP</name>
        <dbReference type="ChEBI" id="CHEBI:30616"/>
    </ligand>
</feature>
<evidence type="ECO:0000256" key="4">
    <source>
        <dbReference type="ARBA" id="ARBA00015492"/>
    </source>
</evidence>
<evidence type="ECO:0000256" key="13">
    <source>
        <dbReference type="PIRNR" id="PIRNR004930"/>
    </source>
</evidence>
<feature type="binding site" evidence="14">
    <location>
        <position position="123"/>
    </location>
    <ligand>
        <name>ATP</name>
        <dbReference type="ChEBI" id="CHEBI:30616"/>
    </ligand>
</feature>
<dbReference type="InterPro" id="IPR006070">
    <property type="entry name" value="Sua5-like_dom"/>
</dbReference>
<reference evidence="16 17" key="1">
    <citation type="submission" date="2020-02" db="EMBL/GenBank/DDBJ databases">
        <title>Bacillus aquiflavi sp. nov., isolated from yellow water of strong flavor Chinese baijiu in Yibin region of China.</title>
        <authorList>
            <person name="Xie J."/>
        </authorList>
    </citation>
    <scope>NUCLEOTIDE SEQUENCE [LARGE SCALE GENOMIC DNA]</scope>
    <source>
        <strain evidence="16 17">SA4</strain>
    </source>
</reference>
<dbReference type="InterPro" id="IPR017945">
    <property type="entry name" value="DHBP_synth_RibB-like_a/b_dom"/>
</dbReference>
<comment type="similarity">
    <text evidence="2 13">Belongs to the SUA5 family.</text>
</comment>
<evidence type="ECO:0000313" key="16">
    <source>
        <dbReference type="EMBL" id="NEY72925.1"/>
    </source>
</evidence>
<dbReference type="FunFam" id="3.90.870.10:FF:000008">
    <property type="entry name" value="Threonylcarbamoyl-AMP synthase"/>
    <property type="match status" value="1"/>
</dbReference>
<dbReference type="GO" id="GO:0061710">
    <property type="term" value="F:L-threonylcarbamoyladenylate synthase"/>
    <property type="evidence" value="ECO:0007669"/>
    <property type="project" value="UniProtKB-EC"/>
</dbReference>
<feature type="binding site" evidence="14">
    <location>
        <position position="40"/>
    </location>
    <ligand>
        <name>L-threonine</name>
        <dbReference type="ChEBI" id="CHEBI:57926"/>
    </ligand>
</feature>
<dbReference type="Pfam" id="PF03481">
    <property type="entry name" value="Sua5_C"/>
    <property type="match status" value="1"/>
</dbReference>
<proteinExistence type="inferred from homology"/>
<dbReference type="InterPro" id="IPR005145">
    <property type="entry name" value="Sua5_C"/>
</dbReference>
<feature type="binding site" evidence="14">
    <location>
        <position position="72"/>
    </location>
    <ligand>
        <name>L-threonine</name>
        <dbReference type="ChEBI" id="CHEBI:57926"/>
    </ligand>
</feature>
<feature type="binding site" evidence="14">
    <location>
        <position position="147"/>
    </location>
    <ligand>
        <name>L-threonine</name>
        <dbReference type="ChEBI" id="CHEBI:57926"/>
    </ligand>
</feature>
<dbReference type="EC" id="2.7.7.87" evidence="3 13"/>
<dbReference type="GO" id="GO:0006450">
    <property type="term" value="P:regulation of translational fidelity"/>
    <property type="evidence" value="ECO:0007669"/>
    <property type="project" value="TreeGrafter"/>
</dbReference>
<organism evidence="16 17">
    <name type="scientific">Bacillus mesophilus</name>
    <dbReference type="NCBI Taxonomy" id="1808955"/>
    <lineage>
        <taxon>Bacteria</taxon>
        <taxon>Bacillati</taxon>
        <taxon>Bacillota</taxon>
        <taxon>Bacilli</taxon>
        <taxon>Bacillales</taxon>
        <taxon>Bacillaceae</taxon>
        <taxon>Bacillus</taxon>
    </lineage>
</organism>
<dbReference type="EMBL" id="JAAIWM010000005">
    <property type="protein sequence ID" value="NEY72925.1"/>
    <property type="molecule type" value="Genomic_DNA"/>
</dbReference>
<feature type="domain" description="YrdC-like" evidence="15">
    <location>
        <begin position="18"/>
        <end position="205"/>
    </location>
</feature>
<evidence type="ECO:0000256" key="12">
    <source>
        <dbReference type="ARBA" id="ARBA00048366"/>
    </source>
</evidence>
<keyword evidence="6 13" id="KW-0808">Transferase</keyword>
<feature type="binding site" evidence="14">
    <location>
        <position position="67"/>
    </location>
    <ligand>
        <name>ATP</name>
        <dbReference type="ChEBI" id="CHEBI:30616"/>
    </ligand>
</feature>
<gene>
    <name evidence="16" type="ORF">G4D63_14395</name>
</gene>
<dbReference type="GO" id="GO:0005524">
    <property type="term" value="F:ATP binding"/>
    <property type="evidence" value="ECO:0007669"/>
    <property type="project" value="UniProtKB-UniRule"/>
</dbReference>
<feature type="binding site" evidence="14">
    <location>
        <position position="63"/>
    </location>
    <ligand>
        <name>ATP</name>
        <dbReference type="ChEBI" id="CHEBI:30616"/>
    </ligand>
</feature>
<sequence>METKKWVVDMVDNLSTSCPQIKEAAQLLRENEVVAFPTETVYGLGGNATSTEAVDKIFKAKGRPSDNPLIVHIADEEQLKDLVTDITETAKKLIDLYWPGPLTLILPAKVGAVSESVTAGLSTVAVRMPDHPVALALLKETGLPLAAPSANLSGKPSPTSANHVWNDLCGRIAGLVDGGVTGVGVESTVVDCTEEIPIVLRPGGITKEQIVQAVGKVGMDPALQKQDETPKSPGMKYTHYAPNAPLFIVKGSTSFLQTLVDVEMKEGKRVGILATDETVNNYRANVKLSCGSRTNLSTVANRLYEALRGFDEAELDLIYSESFSTVGIGEAIMNRLEKAAGHQIIVEK</sequence>
<name>A0A6M0Q9D5_9BACI</name>
<feature type="binding site" evidence="14">
    <location>
        <position position="201"/>
    </location>
    <ligand>
        <name>ATP</name>
        <dbReference type="ChEBI" id="CHEBI:30616"/>
    </ligand>
</feature>
<feature type="binding site" evidence="14">
    <location>
        <position position="127"/>
    </location>
    <ligand>
        <name>L-threonine</name>
        <dbReference type="ChEBI" id="CHEBI:57926"/>
    </ligand>
</feature>
<keyword evidence="7 13" id="KW-0819">tRNA processing</keyword>
<dbReference type="InterPro" id="IPR050156">
    <property type="entry name" value="TC-AMP_synthase_SUA5"/>
</dbReference>